<accession>A0A9P3PG36</accession>
<evidence type="ECO:0000256" key="3">
    <source>
        <dbReference type="ARBA" id="ARBA00022786"/>
    </source>
</evidence>
<dbReference type="SUPFAM" id="SSF54236">
    <property type="entry name" value="Ubiquitin-like"/>
    <property type="match status" value="1"/>
</dbReference>
<name>A0A9P3PG36_LYOSH</name>
<sequence>MVAIRLRHPAGVTTINLALDRDDCTVQDLQQEIYASTNILPSRQNLKAGYPPHSLELIPELPVASLGLKQGDQIIVNELPDNVAASRAAGWSPDPHVASPSVISSSGPFLPSPPPAARESRPPTTAPIHRPAPPPLDSGPDYVETEGGKVPDDNSCLFSAVALLFEQSIDKAPEIRKIVAEGIRNDPETYNEAILGMPPDKYIATILKPSTWGGAIELGILANHYHTEIASVDVETGRIDHFSPADDGVVANRCIVIYSGIHYDAATLAPMPEAPGEWHQTMFPITSSDDSRDSMMIAVKKLADVLRAKRAFTNTATFDLKCEVHSPLLCFVCLAEG</sequence>
<dbReference type="GO" id="GO:0005634">
    <property type="term" value="C:nucleus"/>
    <property type="evidence" value="ECO:0007669"/>
    <property type="project" value="TreeGrafter"/>
</dbReference>
<keyword evidence="4 6" id="KW-0378">Hydrolase</keyword>
<evidence type="ECO:0000313" key="9">
    <source>
        <dbReference type="EMBL" id="GLB34831.1"/>
    </source>
</evidence>
<dbReference type="PANTHER" id="PTHR13312:SF0">
    <property type="entry name" value="UBIQUITIN THIOESTERASE OTU1"/>
    <property type="match status" value="1"/>
</dbReference>
<dbReference type="GO" id="GO:0008270">
    <property type="term" value="F:zinc ion binding"/>
    <property type="evidence" value="ECO:0007669"/>
    <property type="project" value="UniProtKB-KW"/>
</dbReference>
<organism evidence="9 10">
    <name type="scientific">Lyophyllum shimeji</name>
    <name type="common">Hon-shimeji</name>
    <name type="synonym">Tricholoma shimeji</name>
    <dbReference type="NCBI Taxonomy" id="47721"/>
    <lineage>
        <taxon>Eukaryota</taxon>
        <taxon>Fungi</taxon>
        <taxon>Dikarya</taxon>
        <taxon>Basidiomycota</taxon>
        <taxon>Agaricomycotina</taxon>
        <taxon>Agaricomycetes</taxon>
        <taxon>Agaricomycetidae</taxon>
        <taxon>Agaricales</taxon>
        <taxon>Tricholomatineae</taxon>
        <taxon>Lyophyllaceae</taxon>
        <taxon>Lyophyllum</taxon>
    </lineage>
</organism>
<evidence type="ECO:0000256" key="7">
    <source>
        <dbReference type="SAM" id="MobiDB-lite"/>
    </source>
</evidence>
<reference evidence="9" key="1">
    <citation type="submission" date="2022-07" db="EMBL/GenBank/DDBJ databases">
        <title>The genome of Lyophyllum shimeji provides insight into the initial evolution of ectomycorrhizal fungal genome.</title>
        <authorList>
            <person name="Kobayashi Y."/>
            <person name="Shibata T."/>
            <person name="Hirakawa H."/>
            <person name="Shigenobu S."/>
            <person name="Nishiyama T."/>
            <person name="Yamada A."/>
            <person name="Hasebe M."/>
            <person name="Kawaguchi M."/>
        </authorList>
    </citation>
    <scope>NUCLEOTIDE SEQUENCE</scope>
    <source>
        <strain evidence="9">AT787</strain>
    </source>
</reference>
<dbReference type="GO" id="GO:0030968">
    <property type="term" value="P:endoplasmic reticulum unfolded protein response"/>
    <property type="evidence" value="ECO:0007669"/>
    <property type="project" value="TreeGrafter"/>
</dbReference>
<evidence type="ECO:0000256" key="1">
    <source>
        <dbReference type="ARBA" id="ARBA00000707"/>
    </source>
</evidence>
<dbReference type="Proteomes" id="UP001063166">
    <property type="component" value="Unassembled WGS sequence"/>
</dbReference>
<comment type="subcellular location">
    <subcellularLocation>
        <location evidence="6">Cytoplasm</location>
    </subcellularLocation>
</comment>
<dbReference type="GO" id="GO:0005829">
    <property type="term" value="C:cytosol"/>
    <property type="evidence" value="ECO:0007669"/>
    <property type="project" value="TreeGrafter"/>
</dbReference>
<protein>
    <recommendedName>
        <fullName evidence="6">Ubiquitin thioesterase OTU</fullName>
        <ecNumber evidence="6">3.4.19.12</ecNumber>
    </recommendedName>
</protein>
<dbReference type="InterPro" id="IPR048857">
    <property type="entry name" value="OTU1_Ubl"/>
</dbReference>
<dbReference type="EMBL" id="BRPK01000002">
    <property type="protein sequence ID" value="GLB34831.1"/>
    <property type="molecule type" value="Genomic_DNA"/>
</dbReference>
<evidence type="ECO:0000256" key="6">
    <source>
        <dbReference type="RuleBase" id="RU367104"/>
    </source>
</evidence>
<dbReference type="Gene3D" id="3.90.70.80">
    <property type="match status" value="1"/>
</dbReference>
<dbReference type="GO" id="GO:0004843">
    <property type="term" value="F:cysteine-type deubiquitinase activity"/>
    <property type="evidence" value="ECO:0007669"/>
    <property type="project" value="UniProtKB-UniRule"/>
</dbReference>
<comment type="function">
    <text evidence="6">Hydrolase that can remove conjugated ubiquitin from proteins and may therefore play an important regulatory role at the level of protein turnover by preventing degradation.</text>
</comment>
<evidence type="ECO:0000256" key="5">
    <source>
        <dbReference type="ARBA" id="ARBA00022807"/>
    </source>
</evidence>
<dbReference type="PROSITE" id="PS50802">
    <property type="entry name" value="OTU"/>
    <property type="match status" value="1"/>
</dbReference>
<feature type="region of interest" description="Disordered" evidence="7">
    <location>
        <begin position="96"/>
        <end position="149"/>
    </location>
</feature>
<evidence type="ECO:0000259" key="8">
    <source>
        <dbReference type="PROSITE" id="PS50802"/>
    </source>
</evidence>
<comment type="catalytic activity">
    <reaction evidence="1 6">
        <text>Thiol-dependent hydrolysis of ester, thioester, amide, peptide and isopeptide bonds formed by the C-terminal Gly of ubiquitin (a 76-residue protein attached to proteins as an intracellular targeting signal).</text>
        <dbReference type="EC" id="3.4.19.12"/>
    </reaction>
</comment>
<keyword evidence="2" id="KW-0645">Protease</keyword>
<gene>
    <name evidence="9" type="primary">OTU1</name>
    <name evidence="9" type="ORF">LshimejAT787_0203960</name>
</gene>
<dbReference type="CDD" id="cd17059">
    <property type="entry name" value="Ubl_OTU1"/>
    <property type="match status" value="1"/>
</dbReference>
<dbReference type="AlphaFoldDB" id="A0A9P3PG36"/>
<dbReference type="Gene3D" id="3.10.20.90">
    <property type="entry name" value="Phosphatidylinositol 3-kinase Catalytic Subunit, Chain A, domain 1"/>
    <property type="match status" value="1"/>
</dbReference>
<feature type="domain" description="OTU" evidence="8">
    <location>
        <begin position="145"/>
        <end position="269"/>
    </location>
</feature>
<comment type="caution">
    <text evidence="9">The sequence shown here is derived from an EMBL/GenBank/DDBJ whole genome shotgun (WGS) entry which is preliminary data.</text>
</comment>
<dbReference type="GO" id="GO:0016579">
    <property type="term" value="P:protein deubiquitination"/>
    <property type="evidence" value="ECO:0007669"/>
    <property type="project" value="TreeGrafter"/>
</dbReference>
<proteinExistence type="predicted"/>
<dbReference type="OrthoDB" id="65596at2759"/>
<dbReference type="PANTHER" id="PTHR13312">
    <property type="entry name" value="HIV-INDUCED PROTEIN-7-LIKE PROTEASE"/>
    <property type="match status" value="1"/>
</dbReference>
<keyword evidence="10" id="KW-1185">Reference proteome</keyword>
<dbReference type="InterPro" id="IPR038765">
    <property type="entry name" value="Papain-like_cys_pep_sf"/>
</dbReference>
<evidence type="ECO:0000313" key="10">
    <source>
        <dbReference type="Proteomes" id="UP001063166"/>
    </source>
</evidence>
<dbReference type="GO" id="GO:0036503">
    <property type="term" value="P:ERAD pathway"/>
    <property type="evidence" value="ECO:0007669"/>
    <property type="project" value="TreeGrafter"/>
</dbReference>
<dbReference type="Pfam" id="PF21403">
    <property type="entry name" value="OTU1_UBXL"/>
    <property type="match status" value="1"/>
</dbReference>
<dbReference type="InterPro" id="IPR003323">
    <property type="entry name" value="OTU_dom"/>
</dbReference>
<evidence type="ECO:0000256" key="4">
    <source>
        <dbReference type="ARBA" id="ARBA00022801"/>
    </source>
</evidence>
<keyword evidence="6" id="KW-0963">Cytoplasm</keyword>
<dbReference type="EC" id="3.4.19.12" evidence="6"/>
<dbReference type="Pfam" id="PF02338">
    <property type="entry name" value="OTU"/>
    <property type="match status" value="1"/>
</dbReference>
<dbReference type="InterPro" id="IPR029071">
    <property type="entry name" value="Ubiquitin-like_domsf"/>
</dbReference>
<evidence type="ECO:0000256" key="2">
    <source>
        <dbReference type="ARBA" id="ARBA00022670"/>
    </source>
</evidence>
<dbReference type="CDD" id="cd22745">
    <property type="entry name" value="OTU_OTU1"/>
    <property type="match status" value="1"/>
</dbReference>
<keyword evidence="5 6" id="KW-0788">Thiol protease</keyword>
<keyword evidence="3 6" id="KW-0833">Ubl conjugation pathway</keyword>
<dbReference type="SUPFAM" id="SSF54001">
    <property type="entry name" value="Cysteine proteinases"/>
    <property type="match status" value="1"/>
</dbReference>